<evidence type="ECO:0000313" key="2">
    <source>
        <dbReference type="EMBL" id="HHF53396.1"/>
    </source>
</evidence>
<feature type="transmembrane region" description="Helical" evidence="1">
    <location>
        <begin position="21"/>
        <end position="47"/>
    </location>
</feature>
<keyword evidence="1" id="KW-1133">Transmembrane helix</keyword>
<gene>
    <name evidence="2" type="ORF">ENL43_03425</name>
</gene>
<feature type="transmembrane region" description="Helical" evidence="1">
    <location>
        <begin position="62"/>
        <end position="81"/>
    </location>
</feature>
<dbReference type="EMBL" id="DRTX01000172">
    <property type="protein sequence ID" value="HHF53396.1"/>
    <property type="molecule type" value="Genomic_DNA"/>
</dbReference>
<sequence>MGILRTNKKSIAILHPHQMTKIIILLSSAALGFVGGIIEMYCFIKIFPEEAVRGVPPYEPEYLIFGVILLSLGFLFLYQAFRSHKKYQ</sequence>
<keyword evidence="1" id="KW-0472">Membrane</keyword>
<keyword evidence="1" id="KW-0812">Transmembrane</keyword>
<dbReference type="AlphaFoldDB" id="A0A7V5LTK0"/>
<accession>A0A7V5LTK0</accession>
<name>A0A7V5LTK0_UNCW3</name>
<comment type="caution">
    <text evidence="2">The sequence shown here is derived from an EMBL/GenBank/DDBJ whole genome shotgun (WGS) entry which is preliminary data.</text>
</comment>
<reference evidence="2" key="1">
    <citation type="journal article" date="2020" name="mSystems">
        <title>Genome- and Community-Level Interaction Insights into Carbon Utilization and Element Cycling Functions of Hydrothermarchaeota in Hydrothermal Sediment.</title>
        <authorList>
            <person name="Zhou Z."/>
            <person name="Liu Y."/>
            <person name="Xu W."/>
            <person name="Pan J."/>
            <person name="Luo Z.H."/>
            <person name="Li M."/>
        </authorList>
    </citation>
    <scope>NUCLEOTIDE SEQUENCE [LARGE SCALE GENOMIC DNA]</scope>
    <source>
        <strain evidence="2">HyVt-96</strain>
    </source>
</reference>
<dbReference type="Proteomes" id="UP000886050">
    <property type="component" value="Unassembled WGS sequence"/>
</dbReference>
<organism evidence="2">
    <name type="scientific">candidate division WOR-3 bacterium</name>
    <dbReference type="NCBI Taxonomy" id="2052148"/>
    <lineage>
        <taxon>Bacteria</taxon>
        <taxon>Bacteria division WOR-3</taxon>
    </lineage>
</organism>
<protein>
    <submittedName>
        <fullName evidence="2">Uncharacterized protein</fullName>
    </submittedName>
</protein>
<proteinExistence type="predicted"/>
<evidence type="ECO:0000256" key="1">
    <source>
        <dbReference type="SAM" id="Phobius"/>
    </source>
</evidence>